<keyword evidence="2" id="KW-0472">Membrane</keyword>
<dbReference type="AlphaFoldDB" id="A0A7J7KZL4"/>
<evidence type="ECO:0000313" key="3">
    <source>
        <dbReference type="EMBL" id="KAF6135714.1"/>
    </source>
</evidence>
<feature type="region of interest" description="Disordered" evidence="1">
    <location>
        <begin position="93"/>
        <end position="114"/>
    </location>
</feature>
<dbReference type="PANTHER" id="PTHR36595:SF1">
    <property type="entry name" value="TRANSMEMBRANE PROTEIN"/>
    <property type="match status" value="1"/>
</dbReference>
<dbReference type="Proteomes" id="UP000541444">
    <property type="component" value="Unassembled WGS sequence"/>
</dbReference>
<keyword evidence="2" id="KW-0812">Transmembrane</keyword>
<proteinExistence type="predicted"/>
<dbReference type="PANTHER" id="PTHR36595">
    <property type="entry name" value="TRANSMEMBRANE PROTEIN"/>
    <property type="match status" value="1"/>
</dbReference>
<sequence length="159" mass="17851">MFDLELFSLAGSNSHLVFCFCNLIIVILLVNGTKSNPVVSSKEENGISVSIVVNTVEKEQTDGEIDFSLNNHMETSVNVVVVTVSENELVDGSEENCNDSGGNEEICNESGDNDKDELRQRVEEFIEKVNRGWKAEKLRTNSYIQRERLNGEIYRTVVM</sequence>
<protein>
    <submittedName>
        <fullName evidence="3">Uncharacterized protein</fullName>
    </submittedName>
</protein>
<comment type="caution">
    <text evidence="3">The sequence shown here is derived from an EMBL/GenBank/DDBJ whole genome shotgun (WGS) entry which is preliminary data.</text>
</comment>
<keyword evidence="2" id="KW-1133">Transmembrane helix</keyword>
<organism evidence="3 4">
    <name type="scientific">Kingdonia uniflora</name>
    <dbReference type="NCBI Taxonomy" id="39325"/>
    <lineage>
        <taxon>Eukaryota</taxon>
        <taxon>Viridiplantae</taxon>
        <taxon>Streptophyta</taxon>
        <taxon>Embryophyta</taxon>
        <taxon>Tracheophyta</taxon>
        <taxon>Spermatophyta</taxon>
        <taxon>Magnoliopsida</taxon>
        <taxon>Ranunculales</taxon>
        <taxon>Circaeasteraceae</taxon>
        <taxon>Kingdonia</taxon>
    </lineage>
</organism>
<accession>A0A7J7KZL4</accession>
<keyword evidence="4" id="KW-1185">Reference proteome</keyword>
<evidence type="ECO:0000256" key="2">
    <source>
        <dbReference type="SAM" id="Phobius"/>
    </source>
</evidence>
<reference evidence="3 4" key="1">
    <citation type="journal article" date="2020" name="IScience">
        <title>Genome Sequencing of the Endangered Kingdonia uniflora (Circaeasteraceae, Ranunculales) Reveals Potential Mechanisms of Evolutionary Specialization.</title>
        <authorList>
            <person name="Sun Y."/>
            <person name="Deng T."/>
            <person name="Zhang A."/>
            <person name="Moore M.J."/>
            <person name="Landis J.B."/>
            <person name="Lin N."/>
            <person name="Zhang H."/>
            <person name="Zhang X."/>
            <person name="Huang J."/>
            <person name="Zhang X."/>
            <person name="Sun H."/>
            <person name="Wang H."/>
        </authorList>
    </citation>
    <scope>NUCLEOTIDE SEQUENCE [LARGE SCALE GENOMIC DNA]</scope>
    <source>
        <strain evidence="3">TB1705</strain>
        <tissue evidence="3">Leaf</tissue>
    </source>
</reference>
<dbReference type="EMBL" id="JACGCM010002780">
    <property type="protein sequence ID" value="KAF6135714.1"/>
    <property type="molecule type" value="Genomic_DNA"/>
</dbReference>
<dbReference type="OrthoDB" id="1110706at2759"/>
<evidence type="ECO:0000313" key="4">
    <source>
        <dbReference type="Proteomes" id="UP000541444"/>
    </source>
</evidence>
<name>A0A7J7KZL4_9MAGN</name>
<gene>
    <name evidence="3" type="ORF">GIB67_021330</name>
</gene>
<evidence type="ECO:0000256" key="1">
    <source>
        <dbReference type="SAM" id="MobiDB-lite"/>
    </source>
</evidence>
<feature type="transmembrane region" description="Helical" evidence="2">
    <location>
        <begin position="6"/>
        <end position="30"/>
    </location>
</feature>